<dbReference type="SUPFAM" id="SSF82866">
    <property type="entry name" value="Multidrug efflux transporter AcrB transmembrane domain"/>
    <property type="match status" value="2"/>
</dbReference>
<feature type="transmembrane region" description="Helical" evidence="16">
    <location>
        <begin position="1152"/>
        <end position="1177"/>
    </location>
</feature>
<dbReference type="GO" id="GO:0012505">
    <property type="term" value="C:endomembrane system"/>
    <property type="evidence" value="ECO:0007669"/>
    <property type="project" value="UniProtKB-SubCell"/>
</dbReference>
<evidence type="ECO:0000256" key="11">
    <source>
        <dbReference type="ARBA" id="ARBA00023157"/>
    </source>
</evidence>
<dbReference type="Gene3D" id="1.20.1640.10">
    <property type="entry name" value="Multidrug efflux transporter AcrB transmembrane domain"/>
    <property type="match status" value="2"/>
</dbReference>
<keyword evidence="9" id="KW-0443">Lipid metabolism</keyword>
<evidence type="ECO:0000256" key="10">
    <source>
        <dbReference type="ARBA" id="ARBA00023136"/>
    </source>
</evidence>
<evidence type="ECO:0000256" key="14">
    <source>
        <dbReference type="ARBA" id="ARBA00023221"/>
    </source>
</evidence>
<dbReference type="GO" id="GO:0015918">
    <property type="term" value="P:sterol transport"/>
    <property type="evidence" value="ECO:0000318"/>
    <property type="project" value="GO_Central"/>
</dbReference>
<evidence type="ECO:0000256" key="9">
    <source>
        <dbReference type="ARBA" id="ARBA00023098"/>
    </source>
</evidence>
<feature type="transmembrane region" description="Helical" evidence="16">
    <location>
        <begin position="237"/>
        <end position="264"/>
    </location>
</feature>
<evidence type="ECO:0000256" key="12">
    <source>
        <dbReference type="ARBA" id="ARBA00023166"/>
    </source>
</evidence>
<protein>
    <recommendedName>
        <fullName evidence="17">SSD domain-containing protein</fullName>
    </recommendedName>
</protein>
<dbReference type="InterPro" id="IPR000731">
    <property type="entry name" value="SSD"/>
</dbReference>
<evidence type="ECO:0000259" key="17">
    <source>
        <dbReference type="PROSITE" id="PS50156"/>
    </source>
</evidence>
<feature type="non-terminal residue" evidence="18">
    <location>
        <position position="1277"/>
    </location>
</feature>
<proteinExistence type="inferred from homology"/>
<evidence type="ECO:0000256" key="2">
    <source>
        <dbReference type="ARBA" id="ARBA00005585"/>
    </source>
</evidence>
<dbReference type="PANTHER" id="PTHR45727">
    <property type="entry name" value="NPC INTRACELLULAR CHOLESTEROL TRANSPORTER 1"/>
    <property type="match status" value="1"/>
</dbReference>
<name>A7S0G1_NEMVE</name>
<evidence type="ECO:0000256" key="16">
    <source>
        <dbReference type="SAM" id="Phobius"/>
    </source>
</evidence>
<reference evidence="18 19" key="1">
    <citation type="journal article" date="2007" name="Science">
        <title>Sea anemone genome reveals ancestral eumetazoan gene repertoire and genomic organization.</title>
        <authorList>
            <person name="Putnam N.H."/>
            <person name="Srivastava M."/>
            <person name="Hellsten U."/>
            <person name="Dirks B."/>
            <person name="Chapman J."/>
            <person name="Salamov A."/>
            <person name="Terry A."/>
            <person name="Shapiro H."/>
            <person name="Lindquist E."/>
            <person name="Kapitonov V.V."/>
            <person name="Jurka J."/>
            <person name="Genikhovich G."/>
            <person name="Grigoriev I.V."/>
            <person name="Lucas S.M."/>
            <person name="Steele R.E."/>
            <person name="Finnerty J.R."/>
            <person name="Technau U."/>
            <person name="Martindale M.Q."/>
            <person name="Rokhsar D.S."/>
        </authorList>
    </citation>
    <scope>NUCLEOTIDE SEQUENCE [LARGE SCALE GENOMIC DNA]</scope>
    <source>
        <strain evidence="19">CH2 X CH6</strain>
    </source>
</reference>
<feature type="domain" description="SSD" evidence="17">
    <location>
        <begin position="612"/>
        <end position="777"/>
    </location>
</feature>
<organism evidence="18 19">
    <name type="scientific">Nematostella vectensis</name>
    <name type="common">Starlet sea anemone</name>
    <dbReference type="NCBI Taxonomy" id="45351"/>
    <lineage>
        <taxon>Eukaryota</taxon>
        <taxon>Metazoa</taxon>
        <taxon>Cnidaria</taxon>
        <taxon>Anthozoa</taxon>
        <taxon>Hexacorallia</taxon>
        <taxon>Actiniaria</taxon>
        <taxon>Edwardsiidae</taxon>
        <taxon>Nematostella</taxon>
    </lineage>
</organism>
<keyword evidence="10 16" id="KW-0472">Membrane</keyword>
<keyword evidence="8" id="KW-0445">Lipid transport</keyword>
<feature type="transmembrane region" description="Helical" evidence="16">
    <location>
        <begin position="334"/>
        <end position="356"/>
    </location>
</feature>
<dbReference type="GO" id="GO:0008203">
    <property type="term" value="P:cholesterol metabolic process"/>
    <property type="evidence" value="ECO:0007669"/>
    <property type="project" value="UniProtKB-KW"/>
</dbReference>
<evidence type="ECO:0000256" key="13">
    <source>
        <dbReference type="ARBA" id="ARBA00023180"/>
    </source>
</evidence>
<dbReference type="OMA" id="WWFDVES"/>
<feature type="transmembrane region" description="Helical" evidence="16">
    <location>
        <begin position="613"/>
        <end position="634"/>
    </location>
</feature>
<feature type="transmembrane region" description="Helical" evidence="16">
    <location>
        <begin position="1099"/>
        <end position="1117"/>
    </location>
</feature>
<evidence type="ECO:0000256" key="5">
    <source>
        <dbReference type="ARBA" id="ARBA00022692"/>
    </source>
</evidence>
<dbReference type="GO" id="GO:0005319">
    <property type="term" value="F:lipid transporter activity"/>
    <property type="evidence" value="ECO:0007669"/>
    <property type="project" value="InterPro"/>
</dbReference>
<comment type="similarity">
    <text evidence="2">Belongs to the patched family.</text>
</comment>
<evidence type="ECO:0000256" key="7">
    <source>
        <dbReference type="ARBA" id="ARBA00022989"/>
    </source>
</evidence>
<dbReference type="GO" id="GO:0030301">
    <property type="term" value="P:cholesterol transport"/>
    <property type="evidence" value="ECO:0007669"/>
    <property type="project" value="UniProtKB-ARBA"/>
</dbReference>
<keyword evidence="12" id="KW-1207">Sterol metabolism</keyword>
<sequence>CVWYGQCTKPGQTPALNCLYNEPAKELNDTKAMNILKNLCPKIAQGGKTCCDLRQLEALDSNLNTLRQFTSRCPACWQNMLDMYCESTCSPDQSLFMDPTSVVGFPPYTPYMINTINYYIAPEHKDQLFKSCKDVIFPGNNEKILNLLCGQSAETCSPQKLLEYMGSTSNGQAPFDIHYPEIIRPNMTWMNQTSYKCSESFINPLTNRTSAKCSCQDCQGSCPVLPPEPPTPKQKTIIGLSILSFVLLVVFIGFFILFMGISCYKIFNKPAYMRLPDNVVARGVVYTEERPPSNVINVEIARKPGCFEVMGVAMEQKLRKIFSLWGLWCSNHPYTVIAGCIVFVGILAGGVGYYSIIKDPVKLWSAPQSRARQEKDLFDSKFSPFYRTEQLIITVNQNYPQNHTGYKQYPDDKFIPFGPIFHLDLLNQALDLQNYLTDMVVPHTENGKTTNITLEDVCFKPLAPLNTKCTIQSVFQYFQNSKELLNKCRTTDYFHDDFHDHILYCTSAPTSLEDFKWGGGPCLGENGVPVNPNIALGGFEGTDYNNASALIITFVVENHRDEKKNAKAESWEKAFIDHMKSYVKHPENSNLTISFSSERSIQDELDRESETDIATILVSYTIMFVYITIALGQINSCERIMIDSKFTLGFCGIIIVLCSVICSIGFWSYVGVPATLIIIEVIPFLVLAVGVDNFFIMVQAYQRINRYSNEPVSKKISCALGEVAPSMLLSSLSESVAFGFGAMSDMPAVKVFSLYASFAVAVDFILQITWFVALMSLDAKRQETNRWDIMCCVKQKKTEHREQDGFIYQIMKHFYAPALLSDFVRPCVIVLFTGMLFTSIALTPHISVGLDQDIALPKDSFLLDWFKDMRQYLHVGPPVYFVLDGKYDFEHSKTQNRICGSAGCDPDSLIQQVFTASLRSNRSKIAMPASSWLDDYFNWIDPSTTCCRILYENTTSGVVPAKGPNGGLVFCNATVKNDLCMPCMNKSQQGERPTPSEFDMYLPFYLKDNPELVCAKGYVMSPNGNIFLLISLMLSPSASYFMSYHTILKTSDDFISALKNAREIADNMTTALGDPDIKVFPYSVFYVFYEQYLTAATNAWKNLLYCIAAVFVVTFLWMGFNLSIALIVTFTVAMIITNLLGLMYLWSISLNAISIVNLVMAVGISVEFCSHIARAFAVNTRNTKRERAEEALIEMGSSVLSGITLTKFGGIIVLAFAKSRIFEIFYFRMYVGIVLFGALHGLVFLPVLLSYVGPRTSMLRAAAAHTSSEERAPLVAK</sequence>
<accession>A7S0G1</accession>
<evidence type="ECO:0000256" key="1">
    <source>
        <dbReference type="ARBA" id="ARBA00004127"/>
    </source>
</evidence>
<dbReference type="Proteomes" id="UP000001593">
    <property type="component" value="Unassembled WGS sequence"/>
</dbReference>
<keyword evidence="14" id="KW-0753">Steroid metabolism</keyword>
<keyword evidence="7 16" id="KW-1133">Transmembrane helix</keyword>
<evidence type="ECO:0000256" key="6">
    <source>
        <dbReference type="ARBA" id="ARBA00022729"/>
    </source>
</evidence>
<comment type="catalytic activity">
    <reaction evidence="15">
        <text>cholesterol(in) = cholesterol(out)</text>
        <dbReference type="Rhea" id="RHEA:39747"/>
        <dbReference type="ChEBI" id="CHEBI:16113"/>
    </reaction>
</comment>
<keyword evidence="19" id="KW-1185">Reference proteome</keyword>
<dbReference type="NCBIfam" id="TIGR00917">
    <property type="entry name" value="2A060601"/>
    <property type="match status" value="1"/>
</dbReference>
<dbReference type="STRING" id="45351.A7S0G1"/>
<dbReference type="Pfam" id="PF12349">
    <property type="entry name" value="Sterol-sensing"/>
    <property type="match status" value="1"/>
</dbReference>
<evidence type="ECO:0000256" key="4">
    <source>
        <dbReference type="ARBA" id="ARBA00022548"/>
    </source>
</evidence>
<keyword evidence="3" id="KW-0813">Transport</keyword>
<feature type="transmembrane region" description="Helical" evidence="16">
    <location>
        <begin position="1026"/>
        <end position="1047"/>
    </location>
</feature>
<dbReference type="HOGENOM" id="CLU_002359_0_0_1"/>
<dbReference type="InterPro" id="IPR053958">
    <property type="entry name" value="HMGCR/SNAP/NPC1-like_SSD"/>
</dbReference>
<evidence type="ECO:0000256" key="3">
    <source>
        <dbReference type="ARBA" id="ARBA00022448"/>
    </source>
</evidence>
<keyword evidence="5 16" id="KW-0812">Transmembrane</keyword>
<dbReference type="PhylomeDB" id="A7S0G1"/>
<gene>
    <name evidence="18" type="ORF">NEMVEDRAFT_v1g99833</name>
</gene>
<feature type="transmembrane region" description="Helical" evidence="16">
    <location>
        <begin position="1198"/>
        <end position="1217"/>
    </location>
</feature>
<feature type="transmembrane region" description="Helical" evidence="16">
    <location>
        <begin position="676"/>
        <end position="698"/>
    </location>
</feature>
<dbReference type="PROSITE" id="PS50156">
    <property type="entry name" value="SSD"/>
    <property type="match status" value="1"/>
</dbReference>
<evidence type="ECO:0000256" key="8">
    <source>
        <dbReference type="ARBA" id="ARBA00023055"/>
    </source>
</evidence>
<keyword evidence="11" id="KW-1015">Disulfide bond</keyword>
<feature type="transmembrane region" description="Helical" evidence="16">
    <location>
        <begin position="1124"/>
        <end position="1146"/>
    </location>
</feature>
<dbReference type="AlphaFoldDB" id="A7S0G1"/>
<evidence type="ECO:0000313" key="19">
    <source>
        <dbReference type="Proteomes" id="UP000001593"/>
    </source>
</evidence>
<dbReference type="GO" id="GO:0016020">
    <property type="term" value="C:membrane"/>
    <property type="evidence" value="ECO:0000318"/>
    <property type="project" value="GO_Central"/>
</dbReference>
<dbReference type="InterPro" id="IPR053956">
    <property type="entry name" value="NPC1_MLD"/>
</dbReference>
<dbReference type="PANTHER" id="PTHR45727:SF2">
    <property type="entry name" value="NPC INTRACELLULAR CHOLESTEROL TRANSPORTER 1"/>
    <property type="match status" value="1"/>
</dbReference>
<dbReference type="InterPro" id="IPR004765">
    <property type="entry name" value="NPC1-like"/>
</dbReference>
<dbReference type="eggNOG" id="KOG1933">
    <property type="taxonomic scope" value="Eukaryota"/>
</dbReference>
<dbReference type="FunFam" id="1.20.1640.10:FF:000008">
    <property type="entry name" value="NPC intracellular cholesterol transporter 1"/>
    <property type="match status" value="1"/>
</dbReference>
<comment type="subcellular location">
    <subcellularLocation>
        <location evidence="1">Endomembrane system</location>
        <topology evidence="1">Multi-pass membrane protein</topology>
    </subcellularLocation>
</comment>
<feature type="transmembrane region" description="Helical" evidence="16">
    <location>
        <begin position="752"/>
        <end position="777"/>
    </location>
</feature>
<evidence type="ECO:0000256" key="15">
    <source>
        <dbReference type="ARBA" id="ARBA00034049"/>
    </source>
</evidence>
<evidence type="ECO:0000313" key="18">
    <source>
        <dbReference type="EMBL" id="EDO42868.1"/>
    </source>
</evidence>
<dbReference type="GO" id="GO:0032934">
    <property type="term" value="F:sterol binding"/>
    <property type="evidence" value="ECO:0000318"/>
    <property type="project" value="GO_Central"/>
</dbReference>
<keyword evidence="6" id="KW-0732">Signal</keyword>
<dbReference type="FunFam" id="1.20.1640.10:FF:000010">
    <property type="entry name" value="NPC intracellular cholesterol transporter 1"/>
    <property type="match status" value="1"/>
</dbReference>
<dbReference type="EMBL" id="DS469560">
    <property type="protein sequence ID" value="EDO42868.1"/>
    <property type="molecule type" value="Genomic_DNA"/>
</dbReference>
<keyword evidence="4" id="KW-0153">Cholesterol metabolism</keyword>
<dbReference type="InterPro" id="IPR032190">
    <property type="entry name" value="NPC1_N"/>
</dbReference>
<dbReference type="Pfam" id="PF16414">
    <property type="entry name" value="NPC1_N"/>
    <property type="match status" value="1"/>
</dbReference>
<dbReference type="Pfam" id="PF22314">
    <property type="entry name" value="NPC1_MLD"/>
    <property type="match status" value="1"/>
</dbReference>
<feature type="transmembrane region" description="Helical" evidence="16">
    <location>
        <begin position="1229"/>
        <end position="1252"/>
    </location>
</feature>
<feature type="transmembrane region" description="Helical" evidence="16">
    <location>
        <begin position="646"/>
        <end position="670"/>
    </location>
</feature>
<dbReference type="InParanoid" id="A7S0G1"/>
<keyword evidence="13" id="KW-0325">Glycoprotein</keyword>